<evidence type="ECO:0000256" key="17">
    <source>
        <dbReference type="PROSITE-ProRule" id="PRU00433"/>
    </source>
</evidence>
<evidence type="ECO:0000313" key="25">
    <source>
        <dbReference type="Proteomes" id="UP000234341"/>
    </source>
</evidence>
<dbReference type="CDD" id="cd13915">
    <property type="entry name" value="CuRO_HCO_II_like_2"/>
    <property type="match status" value="1"/>
</dbReference>
<evidence type="ECO:0000256" key="15">
    <source>
        <dbReference type="ARBA" id="ARBA00024688"/>
    </source>
</evidence>
<dbReference type="GO" id="GO:0042597">
    <property type="term" value="C:periplasmic space"/>
    <property type="evidence" value="ECO:0007669"/>
    <property type="project" value="UniProtKB-SubCell"/>
</dbReference>
<organism evidence="24 25">
    <name type="scientific">Cupriavidus pauculus</name>
    <dbReference type="NCBI Taxonomy" id="82633"/>
    <lineage>
        <taxon>Bacteria</taxon>
        <taxon>Pseudomonadati</taxon>
        <taxon>Pseudomonadota</taxon>
        <taxon>Betaproteobacteria</taxon>
        <taxon>Burkholderiales</taxon>
        <taxon>Burkholderiaceae</taxon>
        <taxon>Cupriavidus</taxon>
    </lineage>
</organism>
<evidence type="ECO:0000256" key="7">
    <source>
        <dbReference type="ARBA" id="ARBA00022692"/>
    </source>
</evidence>
<dbReference type="SUPFAM" id="SSF49503">
    <property type="entry name" value="Cupredoxins"/>
    <property type="match status" value="1"/>
</dbReference>
<dbReference type="InterPro" id="IPR036257">
    <property type="entry name" value="Cyt_c_oxidase_su2_TM_sf"/>
</dbReference>
<evidence type="ECO:0000256" key="18">
    <source>
        <dbReference type="RuleBase" id="RU000456"/>
    </source>
</evidence>
<sequence length="320" mass="34927">MNGTFQLLPDSASLAAGRYDTLMLSLTALLCVVALAVLCVMAGFVIRYREHRQADRHRPPLSSAPLEIAWTVTPLLIFLGIFAWAAHDYTLLARETAGAVPVTVVARQWMWKLEHANGKREINELHVPLGQAVELTMTSQDVIHSFYVPAFRIKQDVVPGRYTMLRFTATRAGEYRLFCAEYCGTDHAAMQGRIVVMPPAAFAQWLGASTGPETTTARGRALFQQLGCAACHDAGATVQAPPLDGLLGRTVTLQDSRTVTADAAYVRDAMLDPRKDVVAGYAPIMPTYQGQVDEEDILAIIAYLRATGTTTGAPHADRNR</sequence>
<dbReference type="InterPro" id="IPR009056">
    <property type="entry name" value="Cyt_c-like_dom"/>
</dbReference>
<comment type="catalytic activity">
    <reaction evidence="16 19">
        <text>4 Fe(II)-[cytochrome c] + O2 + 8 H(+)(in) = 4 Fe(III)-[cytochrome c] + 2 H2O + 4 H(+)(out)</text>
        <dbReference type="Rhea" id="RHEA:11436"/>
        <dbReference type="Rhea" id="RHEA-COMP:10350"/>
        <dbReference type="Rhea" id="RHEA-COMP:14399"/>
        <dbReference type="ChEBI" id="CHEBI:15377"/>
        <dbReference type="ChEBI" id="CHEBI:15378"/>
        <dbReference type="ChEBI" id="CHEBI:15379"/>
        <dbReference type="ChEBI" id="CHEBI:29033"/>
        <dbReference type="ChEBI" id="CHEBI:29034"/>
        <dbReference type="EC" id="7.1.1.9"/>
    </reaction>
</comment>
<proteinExistence type="inferred from homology"/>
<comment type="cofactor">
    <cofactor evidence="19">
        <name>Cu cation</name>
        <dbReference type="ChEBI" id="CHEBI:23378"/>
    </cofactor>
    <text evidence="19">Binds a copper A center.</text>
</comment>
<dbReference type="Pfam" id="PF00116">
    <property type="entry name" value="COX2"/>
    <property type="match status" value="1"/>
</dbReference>
<gene>
    <name evidence="24" type="primary">coxB</name>
    <name evidence="24" type="ORF">CYJ10_17850</name>
</gene>
<dbReference type="SUPFAM" id="SSF46626">
    <property type="entry name" value="Cytochrome c"/>
    <property type="match status" value="1"/>
</dbReference>
<evidence type="ECO:0000256" key="12">
    <source>
        <dbReference type="ARBA" id="ARBA00023004"/>
    </source>
</evidence>
<dbReference type="InterPro" id="IPR011759">
    <property type="entry name" value="Cyt_c_oxidase_su2_TM_dom"/>
</dbReference>
<evidence type="ECO:0000256" key="13">
    <source>
        <dbReference type="ARBA" id="ARBA00023008"/>
    </source>
</evidence>
<evidence type="ECO:0000256" key="11">
    <source>
        <dbReference type="ARBA" id="ARBA00022989"/>
    </source>
</evidence>
<dbReference type="EC" id="7.1.1.9" evidence="19"/>
<keyword evidence="5 17" id="KW-0349">Heme</keyword>
<dbReference type="InterPro" id="IPR045187">
    <property type="entry name" value="CcO_II"/>
</dbReference>
<reference evidence="24 25" key="1">
    <citation type="submission" date="2017-12" db="EMBL/GenBank/DDBJ databases">
        <title>Genome sequence of the active heterotrophic nitrifier-denitrifier, Cupriavidus pauculus UM1.</title>
        <authorList>
            <person name="Putonti C."/>
            <person name="Castignetti D."/>
        </authorList>
    </citation>
    <scope>NUCLEOTIDE SEQUENCE [LARGE SCALE GENOMIC DNA]</scope>
    <source>
        <strain evidence="24 25">UM1</strain>
    </source>
</reference>
<evidence type="ECO:0000256" key="1">
    <source>
        <dbReference type="ARBA" id="ARBA00004141"/>
    </source>
</evidence>
<dbReference type="InterPro" id="IPR014222">
    <property type="entry name" value="Cyt_c_oxidase_su2"/>
</dbReference>
<dbReference type="GO" id="GO:0020037">
    <property type="term" value="F:heme binding"/>
    <property type="evidence" value="ECO:0007669"/>
    <property type="project" value="InterPro"/>
</dbReference>
<dbReference type="GO" id="GO:0004129">
    <property type="term" value="F:cytochrome-c oxidase activity"/>
    <property type="evidence" value="ECO:0007669"/>
    <property type="project" value="UniProtKB-EC"/>
</dbReference>
<evidence type="ECO:0000259" key="21">
    <source>
        <dbReference type="PROSITE" id="PS50857"/>
    </source>
</evidence>
<dbReference type="EMBL" id="PJRP01000008">
    <property type="protein sequence ID" value="PLP99161.1"/>
    <property type="molecule type" value="Genomic_DNA"/>
</dbReference>
<feature type="domain" description="Cytochrome c" evidence="23">
    <location>
        <begin position="214"/>
        <end position="308"/>
    </location>
</feature>
<dbReference type="Gene3D" id="2.60.40.420">
    <property type="entry name" value="Cupredoxins - blue copper proteins"/>
    <property type="match status" value="1"/>
</dbReference>
<dbReference type="PROSITE" id="PS51007">
    <property type="entry name" value="CYTC"/>
    <property type="match status" value="1"/>
</dbReference>
<evidence type="ECO:0000256" key="6">
    <source>
        <dbReference type="ARBA" id="ARBA00022660"/>
    </source>
</evidence>
<evidence type="ECO:0000256" key="20">
    <source>
        <dbReference type="SAM" id="Phobius"/>
    </source>
</evidence>
<evidence type="ECO:0000256" key="14">
    <source>
        <dbReference type="ARBA" id="ARBA00023136"/>
    </source>
</evidence>
<dbReference type="GO" id="GO:0005507">
    <property type="term" value="F:copper ion binding"/>
    <property type="evidence" value="ECO:0007669"/>
    <property type="project" value="InterPro"/>
</dbReference>
<dbReference type="NCBIfam" id="TIGR02866">
    <property type="entry name" value="CoxB"/>
    <property type="match status" value="1"/>
</dbReference>
<keyword evidence="7 18" id="KW-0812">Transmembrane</keyword>
<dbReference type="Pfam" id="PF02790">
    <property type="entry name" value="COX2_TM"/>
    <property type="match status" value="1"/>
</dbReference>
<evidence type="ECO:0000256" key="16">
    <source>
        <dbReference type="ARBA" id="ARBA00047816"/>
    </source>
</evidence>
<evidence type="ECO:0000313" key="24">
    <source>
        <dbReference type="EMBL" id="PLP99161.1"/>
    </source>
</evidence>
<feature type="domain" description="Cytochrome oxidase subunit II copper A binding" evidence="21">
    <location>
        <begin position="97"/>
        <end position="208"/>
    </location>
</feature>
<dbReference type="Gene3D" id="1.10.760.10">
    <property type="entry name" value="Cytochrome c-like domain"/>
    <property type="match status" value="1"/>
</dbReference>
<keyword evidence="9" id="KW-1278">Translocase</keyword>
<accession>A0A2N5CAE4</accession>
<dbReference type="Proteomes" id="UP000234341">
    <property type="component" value="Unassembled WGS sequence"/>
</dbReference>
<keyword evidence="8 17" id="KW-0479">Metal-binding</keyword>
<dbReference type="PROSITE" id="PS00078">
    <property type="entry name" value="COX2"/>
    <property type="match status" value="1"/>
</dbReference>
<dbReference type="GO" id="GO:0016491">
    <property type="term" value="F:oxidoreductase activity"/>
    <property type="evidence" value="ECO:0007669"/>
    <property type="project" value="InterPro"/>
</dbReference>
<evidence type="ECO:0000256" key="2">
    <source>
        <dbReference type="ARBA" id="ARBA00004418"/>
    </source>
</evidence>
<keyword evidence="12 17" id="KW-0408">Iron</keyword>
<dbReference type="InterPro" id="IPR008972">
    <property type="entry name" value="Cupredoxin"/>
</dbReference>
<evidence type="ECO:0000256" key="5">
    <source>
        <dbReference type="ARBA" id="ARBA00022617"/>
    </source>
</evidence>
<evidence type="ECO:0000256" key="3">
    <source>
        <dbReference type="ARBA" id="ARBA00007866"/>
    </source>
</evidence>
<dbReference type="RefSeq" id="WP_101682815.1">
    <property type="nucleotide sequence ID" value="NZ_PJRP01000008.1"/>
</dbReference>
<evidence type="ECO:0000256" key="10">
    <source>
        <dbReference type="ARBA" id="ARBA00022982"/>
    </source>
</evidence>
<evidence type="ECO:0000259" key="23">
    <source>
        <dbReference type="PROSITE" id="PS51007"/>
    </source>
</evidence>
<dbReference type="OrthoDB" id="9773456at2"/>
<comment type="similarity">
    <text evidence="3 18">Belongs to the cytochrome c oxidase subunit 2 family.</text>
</comment>
<dbReference type="GO" id="GO:0042773">
    <property type="term" value="P:ATP synthesis coupled electron transport"/>
    <property type="evidence" value="ECO:0007669"/>
    <property type="project" value="TreeGrafter"/>
</dbReference>
<keyword evidence="6 18" id="KW-0679">Respiratory chain</keyword>
<feature type="domain" description="Cytochrome oxidase subunit II transmembrane region profile" evidence="22">
    <location>
        <begin position="1"/>
        <end position="96"/>
    </location>
</feature>
<comment type="subcellular location">
    <subcellularLocation>
        <location evidence="18">Cell membrane</location>
        <topology evidence="18">Multi-pass membrane protein</topology>
    </subcellularLocation>
    <subcellularLocation>
        <location evidence="1">Membrane</location>
        <topology evidence="1">Multi-pass membrane protein</topology>
    </subcellularLocation>
    <subcellularLocation>
        <location evidence="2">Periplasm</location>
    </subcellularLocation>
</comment>
<feature type="transmembrane region" description="Helical" evidence="20">
    <location>
        <begin position="22"/>
        <end position="46"/>
    </location>
</feature>
<dbReference type="Pfam" id="PF00034">
    <property type="entry name" value="Cytochrom_C"/>
    <property type="match status" value="1"/>
</dbReference>
<dbReference type="InterPro" id="IPR001505">
    <property type="entry name" value="Copper_CuA"/>
</dbReference>
<evidence type="ECO:0000256" key="4">
    <source>
        <dbReference type="ARBA" id="ARBA00022448"/>
    </source>
</evidence>
<dbReference type="PANTHER" id="PTHR22888:SF9">
    <property type="entry name" value="CYTOCHROME C OXIDASE SUBUNIT 2"/>
    <property type="match status" value="1"/>
</dbReference>
<keyword evidence="13 19" id="KW-0186">Copper</keyword>
<comment type="function">
    <text evidence="15 19">Subunits I and II form the functional core of the enzyme complex. Electrons originating in cytochrome c are transferred via heme a and Cu(A) to the binuclear center formed by heme a3 and Cu(B).</text>
</comment>
<dbReference type="InterPro" id="IPR002429">
    <property type="entry name" value="CcO_II-like_C"/>
</dbReference>
<dbReference type="InterPro" id="IPR036909">
    <property type="entry name" value="Cyt_c-like_dom_sf"/>
</dbReference>
<comment type="caution">
    <text evidence="24">The sequence shown here is derived from an EMBL/GenBank/DDBJ whole genome shotgun (WGS) entry which is preliminary data.</text>
</comment>
<dbReference type="PROSITE" id="PS50999">
    <property type="entry name" value="COX2_TM"/>
    <property type="match status" value="1"/>
</dbReference>
<keyword evidence="14 20" id="KW-0472">Membrane</keyword>
<dbReference type="PANTHER" id="PTHR22888">
    <property type="entry name" value="CYTOCHROME C OXIDASE, SUBUNIT II"/>
    <property type="match status" value="1"/>
</dbReference>
<keyword evidence="11 20" id="KW-1133">Transmembrane helix</keyword>
<dbReference type="SUPFAM" id="SSF81464">
    <property type="entry name" value="Cytochrome c oxidase subunit II-like, transmembrane region"/>
    <property type="match status" value="1"/>
</dbReference>
<dbReference type="PROSITE" id="PS50857">
    <property type="entry name" value="COX2_CUA"/>
    <property type="match status" value="1"/>
</dbReference>
<dbReference type="Gene3D" id="1.10.287.90">
    <property type="match status" value="1"/>
</dbReference>
<protein>
    <recommendedName>
        <fullName evidence="19">Cytochrome c oxidase subunit 2</fullName>
        <ecNumber evidence="19">7.1.1.9</ecNumber>
    </recommendedName>
</protein>
<keyword evidence="10 18" id="KW-0249">Electron transport</keyword>
<evidence type="ECO:0000256" key="8">
    <source>
        <dbReference type="ARBA" id="ARBA00022723"/>
    </source>
</evidence>
<dbReference type="GO" id="GO:0005886">
    <property type="term" value="C:plasma membrane"/>
    <property type="evidence" value="ECO:0007669"/>
    <property type="project" value="UniProtKB-SubCell"/>
</dbReference>
<dbReference type="AlphaFoldDB" id="A0A2N5CAE4"/>
<evidence type="ECO:0000259" key="22">
    <source>
        <dbReference type="PROSITE" id="PS50999"/>
    </source>
</evidence>
<feature type="transmembrane region" description="Helical" evidence="20">
    <location>
        <begin position="67"/>
        <end position="86"/>
    </location>
</feature>
<evidence type="ECO:0000256" key="9">
    <source>
        <dbReference type="ARBA" id="ARBA00022967"/>
    </source>
</evidence>
<evidence type="ECO:0000256" key="19">
    <source>
        <dbReference type="RuleBase" id="RU004024"/>
    </source>
</evidence>
<name>A0A2N5CAE4_9BURK</name>
<keyword evidence="4 18" id="KW-0813">Transport</keyword>